<dbReference type="SUPFAM" id="SSF56281">
    <property type="entry name" value="Metallo-hydrolase/oxidoreductase"/>
    <property type="match status" value="1"/>
</dbReference>
<evidence type="ECO:0000259" key="5">
    <source>
        <dbReference type="SMART" id="SM00849"/>
    </source>
</evidence>
<dbReference type="InterPro" id="IPR051013">
    <property type="entry name" value="MBL_superfamily_lactonases"/>
</dbReference>
<keyword evidence="2" id="KW-0479">Metal-binding</keyword>
<keyword evidence="4" id="KW-0862">Zinc</keyword>
<dbReference type="PANTHER" id="PTHR42978:SF6">
    <property type="entry name" value="QUORUM-QUENCHING LACTONASE YTNP-RELATED"/>
    <property type="match status" value="1"/>
</dbReference>
<dbReference type="SMART" id="SM00849">
    <property type="entry name" value="Lactamase_B"/>
    <property type="match status" value="1"/>
</dbReference>
<evidence type="ECO:0000313" key="7">
    <source>
        <dbReference type="Proteomes" id="UP001344251"/>
    </source>
</evidence>
<evidence type="ECO:0000256" key="3">
    <source>
        <dbReference type="ARBA" id="ARBA00022801"/>
    </source>
</evidence>
<dbReference type="CDD" id="cd16277">
    <property type="entry name" value="metallo-hydrolase-like_MBL-fold"/>
    <property type="match status" value="1"/>
</dbReference>
<organism evidence="6 7">
    <name type="scientific">Streptomyces decoyicus</name>
    <dbReference type="NCBI Taxonomy" id="249567"/>
    <lineage>
        <taxon>Bacteria</taxon>
        <taxon>Bacillati</taxon>
        <taxon>Actinomycetota</taxon>
        <taxon>Actinomycetes</taxon>
        <taxon>Kitasatosporales</taxon>
        <taxon>Streptomycetaceae</taxon>
        <taxon>Streptomyces</taxon>
    </lineage>
</organism>
<dbReference type="InterPro" id="IPR001279">
    <property type="entry name" value="Metallo-B-lactamas"/>
</dbReference>
<feature type="domain" description="Metallo-beta-lactamase" evidence="5">
    <location>
        <begin position="58"/>
        <end position="272"/>
    </location>
</feature>
<name>A0ABZ1FA28_9ACTN</name>
<sequence length="301" mass="33261">MNAITLGDVSVLRTVEYEGTTRLPVEMFGDIPGEVWEAHRPWLAPDFWDVRTGLLRSCVQTWVLRSAGRTILIDTGVGDAKERPAMPAFHRLNTGYLARLASSGVTPEDVDVVVNTHLHADHVGWNTRLVDGEWVPTFPNAHYLFPRADYDFWNPANHHARRMEEANRNVFEDSVEPVVRAGLATLWEDSFVIDENVTLAPAPGHTPGSCVVLLSSGQDRAVFVGDLLHNPVQVVEPQCNSCFCEDPAGARESRHRVLGEAADAGRIVFPAHLRGGRPGMRVERSGSRFAIRSWASLEATA</sequence>
<dbReference type="Gene3D" id="3.60.15.10">
    <property type="entry name" value="Ribonuclease Z/Hydroxyacylglutathione hydrolase-like"/>
    <property type="match status" value="1"/>
</dbReference>
<accession>A0ABZ1FA28</accession>
<evidence type="ECO:0000313" key="6">
    <source>
        <dbReference type="EMBL" id="WSB67199.1"/>
    </source>
</evidence>
<dbReference type="InterPro" id="IPR036866">
    <property type="entry name" value="RibonucZ/Hydroxyglut_hydro"/>
</dbReference>
<dbReference type="EMBL" id="CP109106">
    <property type="protein sequence ID" value="WSB67199.1"/>
    <property type="molecule type" value="Genomic_DNA"/>
</dbReference>
<evidence type="ECO:0000256" key="1">
    <source>
        <dbReference type="ARBA" id="ARBA00007749"/>
    </source>
</evidence>
<keyword evidence="3" id="KW-0378">Hydrolase</keyword>
<dbReference type="Proteomes" id="UP001344251">
    <property type="component" value="Chromosome"/>
</dbReference>
<comment type="similarity">
    <text evidence="1">Belongs to the metallo-beta-lactamase superfamily.</text>
</comment>
<reference evidence="6 7" key="1">
    <citation type="submission" date="2022-10" db="EMBL/GenBank/DDBJ databases">
        <title>The complete genomes of actinobacterial strains from the NBC collection.</title>
        <authorList>
            <person name="Joergensen T.S."/>
            <person name="Alvarez Arevalo M."/>
            <person name="Sterndorff E.B."/>
            <person name="Faurdal D."/>
            <person name="Vuksanovic O."/>
            <person name="Mourched A.-S."/>
            <person name="Charusanti P."/>
            <person name="Shaw S."/>
            <person name="Blin K."/>
            <person name="Weber T."/>
        </authorList>
    </citation>
    <scope>NUCLEOTIDE SEQUENCE [LARGE SCALE GENOMIC DNA]</scope>
    <source>
        <strain evidence="6 7">NBC 01774</strain>
    </source>
</reference>
<proteinExistence type="inferred from homology"/>
<protein>
    <submittedName>
        <fullName evidence="6">MBL fold metallo-hydrolase</fullName>
    </submittedName>
</protein>
<keyword evidence="7" id="KW-1185">Reference proteome</keyword>
<dbReference type="Pfam" id="PF00753">
    <property type="entry name" value="Lactamase_B"/>
    <property type="match status" value="1"/>
</dbReference>
<dbReference type="PANTHER" id="PTHR42978">
    <property type="entry name" value="QUORUM-QUENCHING LACTONASE YTNP-RELATED-RELATED"/>
    <property type="match status" value="1"/>
</dbReference>
<gene>
    <name evidence="6" type="ORF">OG863_04080</name>
</gene>
<evidence type="ECO:0000256" key="2">
    <source>
        <dbReference type="ARBA" id="ARBA00022723"/>
    </source>
</evidence>
<evidence type="ECO:0000256" key="4">
    <source>
        <dbReference type="ARBA" id="ARBA00022833"/>
    </source>
</evidence>
<dbReference type="RefSeq" id="WP_326616442.1">
    <property type="nucleotide sequence ID" value="NZ_CP109106.1"/>
</dbReference>